<dbReference type="Proteomes" id="UP001644719">
    <property type="component" value="Unassembled WGS sequence"/>
</dbReference>
<dbReference type="InterPro" id="IPR001387">
    <property type="entry name" value="Cro/C1-type_HTH"/>
</dbReference>
<accession>A0ABX2H621</accession>
<dbReference type="InterPro" id="IPR010982">
    <property type="entry name" value="Lambda_DNA-bd_dom_sf"/>
</dbReference>
<protein>
    <submittedName>
        <fullName evidence="2">Helix-turn-helix transcriptional regulator</fullName>
    </submittedName>
</protein>
<dbReference type="Pfam" id="PF13443">
    <property type="entry name" value="HTH_26"/>
    <property type="match status" value="1"/>
</dbReference>
<organism evidence="2 3">
    <name type="scientific">Blautia faecis</name>
    <dbReference type="NCBI Taxonomy" id="871665"/>
    <lineage>
        <taxon>Bacteria</taxon>
        <taxon>Bacillati</taxon>
        <taxon>Bacillota</taxon>
        <taxon>Clostridia</taxon>
        <taxon>Lachnospirales</taxon>
        <taxon>Lachnospiraceae</taxon>
        <taxon>Blautia</taxon>
    </lineage>
</organism>
<evidence type="ECO:0000259" key="1">
    <source>
        <dbReference type="Pfam" id="PF13443"/>
    </source>
</evidence>
<feature type="domain" description="HTH cro/C1-type" evidence="1">
    <location>
        <begin position="7"/>
        <end position="65"/>
    </location>
</feature>
<evidence type="ECO:0000313" key="2">
    <source>
        <dbReference type="EMBL" id="NSG85563.1"/>
    </source>
</evidence>
<dbReference type="RefSeq" id="WP_118580910.1">
    <property type="nucleotide sequence ID" value="NZ_JAAINN010000002.1"/>
</dbReference>
<evidence type="ECO:0000313" key="3">
    <source>
        <dbReference type="Proteomes" id="UP001644719"/>
    </source>
</evidence>
<dbReference type="GeneID" id="69512893"/>
<proteinExistence type="predicted"/>
<dbReference type="SUPFAM" id="SSF47413">
    <property type="entry name" value="lambda repressor-like DNA-binding domains"/>
    <property type="match status" value="1"/>
</dbReference>
<gene>
    <name evidence="2" type="ORF">G5B17_08970</name>
</gene>
<name>A0ABX2H621_9FIRM</name>
<dbReference type="Gene3D" id="1.10.260.40">
    <property type="entry name" value="lambda repressor-like DNA-binding domains"/>
    <property type="match status" value="1"/>
</dbReference>
<dbReference type="EMBL" id="JAAITS010000022">
    <property type="protein sequence ID" value="NSG85563.1"/>
    <property type="molecule type" value="Genomic_DNA"/>
</dbReference>
<sequence>MIKYDRFWETLKKRHISQYYLINECGIEKRLLRRLRDNENVEIFSLDRICTVLNCDLDDIVEYVPNNPDIIEDAKTAQKEAAASHPVHTPSK</sequence>
<comment type="caution">
    <text evidence="2">The sequence shown here is derived from an EMBL/GenBank/DDBJ whole genome shotgun (WGS) entry which is preliminary data.</text>
</comment>
<reference evidence="2 3" key="1">
    <citation type="journal article" date="2020" name="Cell Host Microbe">
        <title>Functional and Genomic Variation between Human-Derived Isolates of Lachnospiraceae Reveals Inter- and Intra-Species Diversity.</title>
        <authorList>
            <person name="Sorbara M.T."/>
            <person name="Littmann E.R."/>
            <person name="Fontana E."/>
            <person name="Moody T.U."/>
            <person name="Kohout C.E."/>
            <person name="Gjonbalaj M."/>
            <person name="Eaton V."/>
            <person name="Seok R."/>
            <person name="Leiner I.M."/>
            <person name="Pamer E.G."/>
        </authorList>
    </citation>
    <scope>NUCLEOTIDE SEQUENCE [LARGE SCALE GENOMIC DNA]</scope>
    <source>
        <strain evidence="2 3">MSK.17.74</strain>
    </source>
</reference>
<keyword evidence="3" id="KW-1185">Reference proteome</keyword>